<dbReference type="Proteomes" id="UP000824072">
    <property type="component" value="Unassembled WGS sequence"/>
</dbReference>
<dbReference type="AlphaFoldDB" id="A0A9D1IC52"/>
<dbReference type="Gene3D" id="2.60.120.370">
    <property type="entry name" value="YhcH/YjgK/YiaL"/>
    <property type="match status" value="1"/>
</dbReference>
<dbReference type="EMBL" id="DVMU01000157">
    <property type="protein sequence ID" value="HIU34278.1"/>
    <property type="molecule type" value="Genomic_DNA"/>
</dbReference>
<dbReference type="NCBIfam" id="TIGR00022">
    <property type="entry name" value="YhcH/YjgK/YiaL family protein"/>
    <property type="match status" value="1"/>
</dbReference>
<protein>
    <submittedName>
        <fullName evidence="1">YhcH/YjgK/YiaL family protein</fullName>
    </submittedName>
</protein>
<reference evidence="1" key="1">
    <citation type="submission" date="2020-10" db="EMBL/GenBank/DDBJ databases">
        <authorList>
            <person name="Gilroy R."/>
        </authorList>
    </citation>
    <scope>NUCLEOTIDE SEQUENCE</scope>
    <source>
        <strain evidence="1">ChiHcec3-11533</strain>
    </source>
</reference>
<dbReference type="SUPFAM" id="SSF51197">
    <property type="entry name" value="Clavaminate synthase-like"/>
    <property type="match status" value="1"/>
</dbReference>
<organism evidence="1 2">
    <name type="scientific">Candidatus Pullichristensenella excrementigallinarum</name>
    <dbReference type="NCBI Taxonomy" id="2840907"/>
    <lineage>
        <taxon>Bacteria</taxon>
        <taxon>Bacillati</taxon>
        <taxon>Bacillota</taxon>
        <taxon>Clostridia</taxon>
        <taxon>Candidatus Pullichristensenella</taxon>
    </lineage>
</organism>
<dbReference type="Pfam" id="PF04074">
    <property type="entry name" value="DUF386"/>
    <property type="match status" value="1"/>
</dbReference>
<name>A0A9D1IC52_9FIRM</name>
<dbReference type="PANTHER" id="PTHR34986">
    <property type="entry name" value="EVOLVED BETA-GALACTOSIDASE SUBUNIT BETA"/>
    <property type="match status" value="1"/>
</dbReference>
<sequence>MIYDRLECARTYLGYSKNLDIALEWLLATDISVLEGRGEIAGEAVYYMAQRPGLHDPEQAQWEAHRNYIDIQIGFEEGEEMDWAPLAEISDLAPYDPQKDAQMAPYVPAGCRLPLSPGRFVILFPQDAHAPCLRIGEKETTRKLVIKVHV</sequence>
<gene>
    <name evidence="1" type="ORF">IAB02_06925</name>
</gene>
<proteinExistence type="predicted"/>
<dbReference type="PANTHER" id="PTHR34986:SF1">
    <property type="entry name" value="PROTEIN YIAL"/>
    <property type="match status" value="1"/>
</dbReference>
<accession>A0A9D1IC52</accession>
<dbReference type="InterPro" id="IPR037012">
    <property type="entry name" value="NanQ/TabA/YiaL_sf"/>
</dbReference>
<dbReference type="InterPro" id="IPR004375">
    <property type="entry name" value="NanQ/TabA/YiaL"/>
</dbReference>
<evidence type="ECO:0000313" key="1">
    <source>
        <dbReference type="EMBL" id="HIU34278.1"/>
    </source>
</evidence>
<comment type="caution">
    <text evidence="1">The sequence shown here is derived from an EMBL/GenBank/DDBJ whole genome shotgun (WGS) entry which is preliminary data.</text>
</comment>
<reference evidence="1" key="2">
    <citation type="journal article" date="2021" name="PeerJ">
        <title>Extensive microbial diversity within the chicken gut microbiome revealed by metagenomics and culture.</title>
        <authorList>
            <person name="Gilroy R."/>
            <person name="Ravi A."/>
            <person name="Getino M."/>
            <person name="Pursley I."/>
            <person name="Horton D.L."/>
            <person name="Alikhan N.F."/>
            <person name="Baker D."/>
            <person name="Gharbi K."/>
            <person name="Hall N."/>
            <person name="Watson M."/>
            <person name="Adriaenssens E.M."/>
            <person name="Foster-Nyarko E."/>
            <person name="Jarju S."/>
            <person name="Secka A."/>
            <person name="Antonio M."/>
            <person name="Oren A."/>
            <person name="Chaudhuri R.R."/>
            <person name="La Ragione R."/>
            <person name="Hildebrand F."/>
            <person name="Pallen M.J."/>
        </authorList>
    </citation>
    <scope>NUCLEOTIDE SEQUENCE</scope>
    <source>
        <strain evidence="1">ChiHcec3-11533</strain>
    </source>
</reference>
<dbReference type="GO" id="GO:0005829">
    <property type="term" value="C:cytosol"/>
    <property type="evidence" value="ECO:0007669"/>
    <property type="project" value="TreeGrafter"/>
</dbReference>
<evidence type="ECO:0000313" key="2">
    <source>
        <dbReference type="Proteomes" id="UP000824072"/>
    </source>
</evidence>